<evidence type="ECO:0000313" key="3">
    <source>
        <dbReference type="Proteomes" id="UP000617340"/>
    </source>
</evidence>
<keyword evidence="1" id="KW-0175">Coiled coil</keyword>
<evidence type="ECO:0000313" key="2">
    <source>
        <dbReference type="EMBL" id="KAF7414387.1"/>
    </source>
</evidence>
<keyword evidence="3" id="KW-1185">Reference proteome</keyword>
<protein>
    <submittedName>
        <fullName evidence="2">Uncharacterized protein</fullName>
    </submittedName>
</protein>
<dbReference type="EMBL" id="JACSDZ010000002">
    <property type="protein sequence ID" value="KAF7414387.1"/>
    <property type="molecule type" value="Genomic_DNA"/>
</dbReference>
<proteinExistence type="predicted"/>
<accession>A0A834U212</accession>
<gene>
    <name evidence="2" type="ORF">HZH68_002876</name>
</gene>
<comment type="caution">
    <text evidence="2">The sequence shown here is derived from an EMBL/GenBank/DDBJ whole genome shotgun (WGS) entry which is preliminary data.</text>
</comment>
<name>A0A834U212_VESGE</name>
<dbReference type="Proteomes" id="UP000617340">
    <property type="component" value="Unassembled WGS sequence"/>
</dbReference>
<evidence type="ECO:0000256" key="1">
    <source>
        <dbReference type="SAM" id="Coils"/>
    </source>
</evidence>
<reference evidence="2" key="1">
    <citation type="journal article" date="2020" name="G3 (Bethesda)">
        <title>High-Quality Assemblies for Three Invasive Social Wasps from the &lt;i&gt;Vespula&lt;/i&gt; Genus.</title>
        <authorList>
            <person name="Harrop T.W.R."/>
            <person name="Guhlin J."/>
            <person name="McLaughlin G.M."/>
            <person name="Permina E."/>
            <person name="Stockwell P."/>
            <person name="Gilligan J."/>
            <person name="Le Lec M.F."/>
            <person name="Gruber M.A.M."/>
            <person name="Quinn O."/>
            <person name="Lovegrove M."/>
            <person name="Duncan E.J."/>
            <person name="Remnant E.J."/>
            <person name="Van Eeckhoven J."/>
            <person name="Graham B."/>
            <person name="Knapp R.A."/>
            <person name="Langford K.W."/>
            <person name="Kronenberg Z."/>
            <person name="Press M.O."/>
            <person name="Eacker S.M."/>
            <person name="Wilson-Rankin E.E."/>
            <person name="Purcell J."/>
            <person name="Lester P.J."/>
            <person name="Dearden P.K."/>
        </authorList>
    </citation>
    <scope>NUCLEOTIDE SEQUENCE</scope>
    <source>
        <strain evidence="2">Linc-1</strain>
    </source>
</reference>
<sequence length="232" mass="27675">MDLHAQYEIAIQRMVNLFVEFTKKIKAMKCLTLEKLIDELNIFKILIEKEMRTTPMIRKTYEIKIRTCQKDLKMAVKDVDALRCSLEEEILKFNEFKEETIIDIAKEESISRSITEMAKKKMAEQIEKSEHEIMRICKEHQNKVELLRTEIDSFDEKIKLINAENATREKDLRTTRLKIQNKAIEVLAKYDRVIGTKYKLLEKLTTTNNALKEEQEELRVRKNTQFHYHHIN</sequence>
<feature type="coiled-coil region" evidence="1">
    <location>
        <begin position="119"/>
        <end position="164"/>
    </location>
</feature>
<dbReference type="AlphaFoldDB" id="A0A834U212"/>
<organism evidence="2 3">
    <name type="scientific">Vespula germanica</name>
    <name type="common">German yellow jacket</name>
    <name type="synonym">Paravespula germanica</name>
    <dbReference type="NCBI Taxonomy" id="30212"/>
    <lineage>
        <taxon>Eukaryota</taxon>
        <taxon>Metazoa</taxon>
        <taxon>Ecdysozoa</taxon>
        <taxon>Arthropoda</taxon>
        <taxon>Hexapoda</taxon>
        <taxon>Insecta</taxon>
        <taxon>Pterygota</taxon>
        <taxon>Neoptera</taxon>
        <taxon>Endopterygota</taxon>
        <taxon>Hymenoptera</taxon>
        <taxon>Apocrita</taxon>
        <taxon>Aculeata</taxon>
        <taxon>Vespoidea</taxon>
        <taxon>Vespidae</taxon>
        <taxon>Vespinae</taxon>
        <taxon>Vespula</taxon>
    </lineage>
</organism>